<dbReference type="PANTHER" id="PTHR44845:SF6">
    <property type="entry name" value="BETA-ALANINE-ACTIVATING ENZYME"/>
    <property type="match status" value="1"/>
</dbReference>
<dbReference type="Pfam" id="PF00501">
    <property type="entry name" value="AMP-binding"/>
    <property type="match status" value="1"/>
</dbReference>
<keyword evidence="5" id="KW-1185">Reference proteome</keyword>
<dbReference type="Gene3D" id="3.30.300.30">
    <property type="match status" value="1"/>
</dbReference>
<organism evidence="4 5">
    <name type="scientific">Ceutorhynchus assimilis</name>
    <name type="common">cabbage seed weevil</name>
    <dbReference type="NCBI Taxonomy" id="467358"/>
    <lineage>
        <taxon>Eukaryota</taxon>
        <taxon>Metazoa</taxon>
        <taxon>Ecdysozoa</taxon>
        <taxon>Arthropoda</taxon>
        <taxon>Hexapoda</taxon>
        <taxon>Insecta</taxon>
        <taxon>Pterygota</taxon>
        <taxon>Neoptera</taxon>
        <taxon>Endopterygota</taxon>
        <taxon>Coleoptera</taxon>
        <taxon>Polyphaga</taxon>
        <taxon>Cucujiformia</taxon>
        <taxon>Curculionidae</taxon>
        <taxon>Ceutorhynchinae</taxon>
        <taxon>Ceutorhynchus</taxon>
    </lineage>
</organism>
<keyword evidence="2" id="KW-0597">Phosphoprotein</keyword>
<dbReference type="OrthoDB" id="416786at2759"/>
<dbReference type="InterPro" id="IPR000873">
    <property type="entry name" value="AMP-dep_synth/lig_dom"/>
</dbReference>
<dbReference type="AlphaFoldDB" id="A0A9N9MYB9"/>
<reference evidence="4" key="1">
    <citation type="submission" date="2022-01" db="EMBL/GenBank/DDBJ databases">
        <authorList>
            <person name="King R."/>
        </authorList>
    </citation>
    <scope>NUCLEOTIDE SEQUENCE</scope>
</reference>
<dbReference type="PROSITE" id="PS00455">
    <property type="entry name" value="AMP_BINDING"/>
    <property type="match status" value="1"/>
</dbReference>
<dbReference type="Gene3D" id="1.10.1200.10">
    <property type="entry name" value="ACP-like"/>
    <property type="match status" value="1"/>
</dbReference>
<dbReference type="Proteomes" id="UP001152799">
    <property type="component" value="Chromosome 8"/>
</dbReference>
<evidence type="ECO:0000256" key="2">
    <source>
        <dbReference type="ARBA" id="ARBA00022553"/>
    </source>
</evidence>
<name>A0A9N9MYB9_9CUCU</name>
<keyword evidence="1" id="KW-0596">Phosphopantetheine</keyword>
<evidence type="ECO:0000313" key="5">
    <source>
        <dbReference type="Proteomes" id="UP001152799"/>
    </source>
</evidence>
<gene>
    <name evidence="4" type="ORF">CEUTPL_LOCUS13322</name>
</gene>
<dbReference type="FunFam" id="3.40.50.12780:FF:000038">
    <property type="entry name" value="Ebony protein"/>
    <property type="match status" value="1"/>
</dbReference>
<sequence>MGTIPQLSIIKGPTRPLQPNVLHNIFEKVANGPHKSNIALIFQENCQTYEQVDKLSNQFARVIRQAVIENNLQKNHDGDYIVAVNMHPSDSLVIILLSIWKAGCAYLPLDHAFPGQRIEHIIRESRPVMIIFDEDSSFYLNTFKLSVEEISQHGSQQSDASLKENGRLRHSKDDLAVVLYTSGSTGVPKGVRLPHKVILNRLQWQFKRFPYSPTEKVCVFKTALTFVDSIAEIWGPLLNGLTILVVPKALTKDPEKLVNLIDKYQIERLVLVPSLLRSLLLYLGLQVNKDALKSLKLWVCSGETLAVSLAQDFFHYFTRNEYKLCNFYGSTEIMGDVTYHVIESHDDIRNLHKIPIGLPLDNTMIYLLDKDYRPVKAGEVGELFVSGLNLAAGYVNNRDPEKFIENPLAIDPTYSKLFRTGDYARIEKGTLLYEGRTDSQVKIRGHRVDLSEVEKAVNSLKGVDKGVVLCYKPGEMSQALLAFVTTKNLMSEHQIETMLGDKLTNYMIPQVVLVENIPLLVNGKIDRQGLLKMYENTNNNDDSAPEIEISYEGVPSHQLKAAKDLFETVAAVLGRSARNAISVNANFYEIGGNSLNSIFTISRLTEKGYHINIGDFISAIDFGEVLQRMTEDTIIMKQPPSYTMELLKNDHKNSVLDMITTSFYQKADLEQWIISEISVSDYEELMKELWAPLVEKNLSFVARNQTGKICGVALNFDARDEPEVEIKSKLIVIFEFLESIEGPVRDNQLPSGKGKILHSFMMATHSSLTPRENVAVFQYMEDEVLKLAKTRGFAGILTTNTSPLTQQLGCDVYKYQCMLDYQVNQYVSSDGTKPFGMAPDDQRAIVHWKPLM</sequence>
<proteinExistence type="predicted"/>
<dbReference type="SUPFAM" id="SSF56801">
    <property type="entry name" value="Acetyl-CoA synthetase-like"/>
    <property type="match status" value="1"/>
</dbReference>
<dbReference type="FunFam" id="3.40.630.30:FF:000088">
    <property type="entry name" value="Ebony protein"/>
    <property type="match status" value="1"/>
</dbReference>
<accession>A0A9N9MYB9</accession>
<dbReference type="EMBL" id="OU892284">
    <property type="protein sequence ID" value="CAG9772921.1"/>
    <property type="molecule type" value="Genomic_DNA"/>
</dbReference>
<dbReference type="InterPro" id="IPR042099">
    <property type="entry name" value="ANL_N_sf"/>
</dbReference>
<feature type="domain" description="AMP-dependent synthetase/ligase" evidence="3">
    <location>
        <begin position="28"/>
        <end position="394"/>
    </location>
</feature>
<dbReference type="CDD" id="cd05930">
    <property type="entry name" value="A_NRPS"/>
    <property type="match status" value="1"/>
</dbReference>
<dbReference type="PANTHER" id="PTHR44845">
    <property type="entry name" value="CARRIER DOMAIN-CONTAINING PROTEIN"/>
    <property type="match status" value="1"/>
</dbReference>
<dbReference type="InterPro" id="IPR045851">
    <property type="entry name" value="AMP-bd_C_sf"/>
</dbReference>
<protein>
    <recommendedName>
        <fullName evidence="3">AMP-dependent synthetase/ligase domain-containing protein</fullName>
    </recommendedName>
</protein>
<dbReference type="InterPro" id="IPR020845">
    <property type="entry name" value="AMP-binding_CS"/>
</dbReference>
<evidence type="ECO:0000256" key="1">
    <source>
        <dbReference type="ARBA" id="ARBA00022450"/>
    </source>
</evidence>
<dbReference type="Gene3D" id="3.40.630.30">
    <property type="match status" value="1"/>
</dbReference>
<evidence type="ECO:0000313" key="4">
    <source>
        <dbReference type="EMBL" id="CAG9772921.1"/>
    </source>
</evidence>
<dbReference type="InterPro" id="IPR036736">
    <property type="entry name" value="ACP-like_sf"/>
</dbReference>
<dbReference type="FunFam" id="3.30.300.30:FF:000030">
    <property type="entry name" value="Mutant e4 ebony"/>
    <property type="match status" value="1"/>
</dbReference>
<evidence type="ECO:0000259" key="3">
    <source>
        <dbReference type="Pfam" id="PF00501"/>
    </source>
</evidence>
<dbReference type="Gene3D" id="3.40.50.12780">
    <property type="entry name" value="N-terminal domain of ligase-like"/>
    <property type="match status" value="1"/>
</dbReference>
<dbReference type="SUPFAM" id="SSF47336">
    <property type="entry name" value="ACP-like"/>
    <property type="match status" value="1"/>
</dbReference>